<gene>
    <name evidence="1" type="ORF">X907_0149</name>
</gene>
<dbReference type="Proteomes" id="UP000286954">
    <property type="component" value="Chromosome"/>
</dbReference>
<dbReference type="EMBL" id="CP018911">
    <property type="protein sequence ID" value="AZU02699.1"/>
    <property type="molecule type" value="Genomic_DNA"/>
</dbReference>
<dbReference type="NCBIfam" id="TIGR01244">
    <property type="entry name" value="TIGR01244 family sulfur transferase"/>
    <property type="match status" value="1"/>
</dbReference>
<evidence type="ECO:0000313" key="2">
    <source>
        <dbReference type="Proteomes" id="UP000286954"/>
    </source>
</evidence>
<accession>A0A3T0E5W5</accession>
<dbReference type="OrthoDB" id="9805710at2"/>
<reference evidence="1 2" key="1">
    <citation type="submission" date="2016-12" db="EMBL/GenBank/DDBJ databases">
        <title>The genome of dimorphic prosthecate Glycocaulis alkaliphilus 6b-8t, isolated from crude oil dictates its adaptability in petroleum environments.</title>
        <authorList>
            <person name="Wu X.-L."/>
            <person name="Geng S."/>
        </authorList>
    </citation>
    <scope>NUCLEOTIDE SEQUENCE [LARGE SCALE GENOMIC DNA]</scope>
    <source>
        <strain evidence="1 2">6B-8</strain>
    </source>
</reference>
<sequence length="143" mass="14720">MPHKTLTPKVSVAGQLSADAIRDLAGQGFSDVICNRPDGEEPGQPPLSELQAAAREAGIAFHHIPVSGGQFPESAISAFADALEGADGKVMAYCRSGTRSTCLWALSQARKSEPASLIEAGARAGYDLAPLAPALAARHGNNA</sequence>
<dbReference type="Pfam" id="PF04273">
    <property type="entry name" value="BLH_phosphatase"/>
    <property type="match status" value="1"/>
</dbReference>
<dbReference type="InterPro" id="IPR029021">
    <property type="entry name" value="Prot-tyrosine_phosphatase-like"/>
</dbReference>
<dbReference type="GO" id="GO:0016787">
    <property type="term" value="F:hydrolase activity"/>
    <property type="evidence" value="ECO:0007669"/>
    <property type="project" value="InterPro"/>
</dbReference>
<dbReference type="KEGG" id="gak:X907_0149"/>
<protein>
    <submittedName>
        <fullName evidence="1">Uncharacterized protein</fullName>
    </submittedName>
</protein>
<evidence type="ECO:0000313" key="1">
    <source>
        <dbReference type="EMBL" id="AZU02699.1"/>
    </source>
</evidence>
<dbReference type="CDD" id="cd14503">
    <property type="entry name" value="PTP-bact"/>
    <property type="match status" value="1"/>
</dbReference>
<dbReference type="RefSeq" id="WP_127565161.1">
    <property type="nucleotide sequence ID" value="NZ_BMFB01000004.1"/>
</dbReference>
<dbReference type="SUPFAM" id="SSF52799">
    <property type="entry name" value="(Phosphotyrosine protein) phosphatases II"/>
    <property type="match status" value="1"/>
</dbReference>
<dbReference type="Gene3D" id="3.90.190.10">
    <property type="entry name" value="Protein tyrosine phosphatase superfamily"/>
    <property type="match status" value="1"/>
</dbReference>
<dbReference type="InterPro" id="IPR005939">
    <property type="entry name" value="BLH_phosphatase-like"/>
</dbReference>
<name>A0A3T0E5W5_9PROT</name>
<keyword evidence="2" id="KW-1185">Reference proteome</keyword>
<dbReference type="AlphaFoldDB" id="A0A3T0E5W5"/>
<organism evidence="1 2">
    <name type="scientific">Glycocaulis alkaliphilus</name>
    <dbReference type="NCBI Taxonomy" id="1434191"/>
    <lineage>
        <taxon>Bacteria</taxon>
        <taxon>Pseudomonadati</taxon>
        <taxon>Pseudomonadota</taxon>
        <taxon>Alphaproteobacteria</taxon>
        <taxon>Maricaulales</taxon>
        <taxon>Maricaulaceae</taxon>
        <taxon>Glycocaulis</taxon>
    </lineage>
</organism>
<proteinExistence type="predicted"/>